<reference evidence="1 2" key="1">
    <citation type="submission" date="2016-10" db="EMBL/GenBank/DDBJ databases">
        <authorList>
            <person name="de Groot N.N."/>
        </authorList>
    </citation>
    <scope>NUCLEOTIDE SEQUENCE [LARGE SCALE GENOMIC DNA]</scope>
    <source>
        <strain evidence="1 2">IBRC-M 10780</strain>
    </source>
</reference>
<sequence>MKKENKFDYNAHYESILAIEEDSGKIKASDFLEFLSDLIIKYSNDLEMKLLQGKEGTSNEK</sequence>
<organism evidence="1 2">
    <name type="scientific">Oceanobacillus limi</name>
    <dbReference type="NCBI Taxonomy" id="930131"/>
    <lineage>
        <taxon>Bacteria</taxon>
        <taxon>Bacillati</taxon>
        <taxon>Bacillota</taxon>
        <taxon>Bacilli</taxon>
        <taxon>Bacillales</taxon>
        <taxon>Bacillaceae</taxon>
        <taxon>Oceanobacillus</taxon>
    </lineage>
</organism>
<gene>
    <name evidence="1" type="ORF">SAMN05216389_107109</name>
</gene>
<dbReference type="OrthoDB" id="2914312at2"/>
<dbReference type="EMBL" id="FOHE01000007">
    <property type="protein sequence ID" value="SET23915.1"/>
    <property type="molecule type" value="Genomic_DNA"/>
</dbReference>
<evidence type="ECO:0000313" key="2">
    <source>
        <dbReference type="Proteomes" id="UP000198618"/>
    </source>
</evidence>
<protein>
    <submittedName>
        <fullName evidence="1">Uncharacterized protein</fullName>
    </submittedName>
</protein>
<dbReference type="AlphaFoldDB" id="A0A1I0CWG4"/>
<proteinExistence type="predicted"/>
<dbReference type="Proteomes" id="UP000198618">
    <property type="component" value="Unassembled WGS sequence"/>
</dbReference>
<accession>A0A1I0CWG4</accession>
<evidence type="ECO:0000313" key="1">
    <source>
        <dbReference type="EMBL" id="SET23915.1"/>
    </source>
</evidence>
<dbReference type="STRING" id="930131.SAMN05216389_107109"/>
<dbReference type="RefSeq" id="WP_090869227.1">
    <property type="nucleotide sequence ID" value="NZ_FOHE01000007.1"/>
</dbReference>
<name>A0A1I0CWG4_9BACI</name>
<keyword evidence="2" id="KW-1185">Reference proteome</keyword>